<keyword evidence="3" id="KW-1185">Reference proteome</keyword>
<dbReference type="InterPro" id="IPR007516">
    <property type="entry name" value="Co_F420_Hydgase/DH_bsu_N"/>
</dbReference>
<dbReference type="InterPro" id="IPR017896">
    <property type="entry name" value="4Fe4S_Fe-S-bd"/>
</dbReference>
<comment type="caution">
    <text evidence="2">The sequence shown here is derived from an EMBL/GenBank/DDBJ whole genome shotgun (WGS) entry which is preliminary data.</text>
</comment>
<organism evidence="2 3">
    <name type="scientific">Lysobacter arvi</name>
    <dbReference type="NCBI Taxonomy" id="3038776"/>
    <lineage>
        <taxon>Bacteria</taxon>
        <taxon>Pseudomonadati</taxon>
        <taxon>Pseudomonadota</taxon>
        <taxon>Gammaproteobacteria</taxon>
        <taxon>Lysobacterales</taxon>
        <taxon>Lysobacteraceae</taxon>
        <taxon>Lysobacter</taxon>
    </lineage>
</organism>
<dbReference type="Pfam" id="PF04422">
    <property type="entry name" value="FrhB_FdhB_N"/>
    <property type="match status" value="1"/>
</dbReference>
<proteinExistence type="predicted"/>
<feature type="domain" description="4Fe-4S ferredoxin-type" evidence="1">
    <location>
        <begin position="6"/>
        <end position="37"/>
    </location>
</feature>
<dbReference type="EMBL" id="JARUHG010000001">
    <property type="protein sequence ID" value="MDR0182630.1"/>
    <property type="molecule type" value="Genomic_DNA"/>
</dbReference>
<sequence length="456" mass="50519">MTPHGPRAMVRTGRCIGCGGCVAQAGGSTAAMRMDASGRLRPTGSHAWDRAAATVVAQTCPFSSVVPDEDRLSDTLFPEARSHDAATGRYVAAYVGHVVEGAYRQDGSSGGLVSWMATELLRTGRVDAVAHVHACEDPAASGRLFEYRLSRTESAVRGGAGSRYYPVEMSHVLRTMLAEPGRYAVVGIPCFIKAVQLMRRRHPALRERIVHTLGLFCGHMKSARFAESLAWQMGANAEDMQHVDFRRKHPDRAANQYHAQIALRDGRTLGRDWWPLVDGDWGAGFFMDDACNLCDDVMAETADVSFGDAWVEPYSSDWQGHNVVVVRTPALDAMLRDARDQGRIAVDPVDADFVAGTQAAGLRQRREGLSYRLARRSDAPPKRVPPDAHIATPERRRIYRLRAAISRWSHRMFRLARFTRVRGLYLCWARAALTTYHAFAYRRGRLGALLNRFGPG</sequence>
<gene>
    <name evidence="2" type="ORF">P8609_06550</name>
</gene>
<dbReference type="InterPro" id="IPR007525">
    <property type="entry name" value="FrhB_FdhB_C"/>
</dbReference>
<dbReference type="RefSeq" id="WP_309261748.1">
    <property type="nucleotide sequence ID" value="NZ_JARUHG010000001.1"/>
</dbReference>
<name>A0ABU1CEE0_9GAMM</name>
<evidence type="ECO:0000313" key="2">
    <source>
        <dbReference type="EMBL" id="MDR0182630.1"/>
    </source>
</evidence>
<dbReference type="PROSITE" id="PS51379">
    <property type="entry name" value="4FE4S_FER_2"/>
    <property type="match status" value="1"/>
</dbReference>
<dbReference type="Proteomes" id="UP001233535">
    <property type="component" value="Unassembled WGS sequence"/>
</dbReference>
<dbReference type="InterPro" id="IPR045220">
    <property type="entry name" value="FRHB/FDHB/HCAR-like"/>
</dbReference>
<reference evidence="2 3" key="1">
    <citation type="submission" date="2023-04" db="EMBL/GenBank/DDBJ databases">
        <title>Lysobacter sp. strain UC isolated from soil sample.</title>
        <authorList>
            <person name="Choksket S."/>
            <person name="Harshvardhan F."/>
            <person name="Rana R."/>
            <person name="Patil P.B."/>
            <person name="Korpole S."/>
        </authorList>
    </citation>
    <scope>NUCLEOTIDE SEQUENCE [LARGE SCALE GENOMIC DNA]</scope>
    <source>
        <strain evidence="2 3">UC</strain>
    </source>
</reference>
<protein>
    <submittedName>
        <fullName evidence="2">Coenzyme F420 hydrogenase/dehydrogenase, beta subunit C-terminal domain</fullName>
    </submittedName>
</protein>
<dbReference type="Pfam" id="PF04432">
    <property type="entry name" value="FrhB_FdhB_C"/>
    <property type="match status" value="1"/>
</dbReference>
<evidence type="ECO:0000259" key="1">
    <source>
        <dbReference type="PROSITE" id="PS51379"/>
    </source>
</evidence>
<accession>A0ABU1CEE0</accession>
<dbReference type="PANTHER" id="PTHR31332:SF0">
    <property type="entry name" value="7-HYDROXYMETHYL CHLOROPHYLL A REDUCTASE, CHLOROPLASTIC"/>
    <property type="match status" value="1"/>
</dbReference>
<evidence type="ECO:0000313" key="3">
    <source>
        <dbReference type="Proteomes" id="UP001233535"/>
    </source>
</evidence>
<dbReference type="PANTHER" id="PTHR31332">
    <property type="entry name" value="7-HYDROXYMETHYL CHLOROPHYLL A REDUCTASE, CHLOROPLASTIC"/>
    <property type="match status" value="1"/>
</dbReference>